<accession>A0A378JZK0</accession>
<dbReference type="PANTHER" id="PTHR43585:SF2">
    <property type="entry name" value="ATP-GRASP ENZYME FSQD"/>
    <property type="match status" value="1"/>
</dbReference>
<evidence type="ECO:0000256" key="1">
    <source>
        <dbReference type="ARBA" id="ARBA00022598"/>
    </source>
</evidence>
<keyword evidence="3 4" id="KW-0067">ATP-binding</keyword>
<dbReference type="STRING" id="28083.Lbir_1957"/>
<evidence type="ECO:0000313" key="7">
    <source>
        <dbReference type="EMBL" id="STX60911.1"/>
    </source>
</evidence>
<dbReference type="InterPro" id="IPR011761">
    <property type="entry name" value="ATP-grasp"/>
</dbReference>
<reference evidence="7 9" key="2">
    <citation type="submission" date="2018-06" db="EMBL/GenBank/DDBJ databases">
        <authorList>
            <consortium name="Pathogen Informatics"/>
            <person name="Doyle S."/>
        </authorList>
    </citation>
    <scope>NUCLEOTIDE SEQUENCE [LARGE SCALE GENOMIC DNA]</scope>
    <source>
        <strain evidence="7 9">NCTC12437</strain>
    </source>
</reference>
<evidence type="ECO:0000256" key="3">
    <source>
        <dbReference type="ARBA" id="ARBA00022840"/>
    </source>
</evidence>
<dbReference type="RefSeq" id="WP_058523975.1">
    <property type="nucleotide sequence ID" value="NZ_CAAAHV010000035.1"/>
</dbReference>
<evidence type="ECO:0000313" key="9">
    <source>
        <dbReference type="Proteomes" id="UP000255066"/>
    </source>
</evidence>
<feature type="domain" description="ATP-grasp" evidence="5">
    <location>
        <begin position="108"/>
        <end position="298"/>
    </location>
</feature>
<evidence type="ECO:0000259" key="5">
    <source>
        <dbReference type="PROSITE" id="PS50975"/>
    </source>
</evidence>
<reference evidence="6 8" key="1">
    <citation type="submission" date="2015-11" db="EMBL/GenBank/DDBJ databases">
        <title>Genomic analysis of 38 Legionella species identifies large and diverse effector repertoires.</title>
        <authorList>
            <person name="Burstein D."/>
            <person name="Amaro F."/>
            <person name="Zusman T."/>
            <person name="Lifshitz Z."/>
            <person name="Cohen O."/>
            <person name="Gilbert J.A."/>
            <person name="Pupko T."/>
            <person name="Shuman H.A."/>
            <person name="Segal G."/>
        </authorList>
    </citation>
    <scope>NUCLEOTIDE SEQUENCE [LARGE SCALE GENOMIC DNA]</scope>
    <source>
        <strain evidence="6 8">CDC#1407-AL-14</strain>
    </source>
</reference>
<protein>
    <submittedName>
        <fullName evidence="6 7">Glutathione synthetase ATP-binding domain-like</fullName>
    </submittedName>
</protein>
<dbReference type="SUPFAM" id="SSF56059">
    <property type="entry name" value="Glutathione synthetase ATP-binding domain-like"/>
    <property type="match status" value="1"/>
</dbReference>
<dbReference type="Gene3D" id="3.40.50.20">
    <property type="match status" value="1"/>
</dbReference>
<dbReference type="PROSITE" id="PS50975">
    <property type="entry name" value="ATP_GRASP"/>
    <property type="match status" value="1"/>
</dbReference>
<dbReference type="OrthoDB" id="5631805at2"/>
<dbReference type="EMBL" id="LNXT01000035">
    <property type="protein sequence ID" value="KTC69817.1"/>
    <property type="molecule type" value="Genomic_DNA"/>
</dbReference>
<keyword evidence="2 4" id="KW-0547">Nucleotide-binding</keyword>
<dbReference type="PANTHER" id="PTHR43585">
    <property type="entry name" value="FUMIPYRROLE BIOSYNTHESIS PROTEIN C"/>
    <property type="match status" value="1"/>
</dbReference>
<dbReference type="Proteomes" id="UP000255066">
    <property type="component" value="Unassembled WGS sequence"/>
</dbReference>
<sequence>MSFKTLLCIDSLQDYDLIDHELLFSLGIHTQFLIKDLSKASIYSNTVFTKSFSFEDLFIICNSVRPDYIVCFSEEMFVDIAKVRDDLQIPGMHLEKAMLLSRKDLMYQKLQGLFPYPKATEVGSSDFESIINQLNTHNIFIKPVNSSGSYETYHINTEEEFKKFIASRKESEITYIAQPFVNSDLFHSEIAVYNGTILFAEARKYTSPNHLMVSRGLPIFSLNILDPQTKQLIIDATIIIKNLLDFNNGVLHTEFFMGEKGEIQFLETNARPPGIGLNKLYKKKYSISLETILCCIVCEVQPPKLMESENHFICGYFPRKEGLVKQIIKPNVGNQNEWTIFIKPGDRIETAKHMSKAAMVICWDNSLEKVNEIGEFLSEQQIVEIEQ</sequence>
<dbReference type="AlphaFoldDB" id="A0A378JZK0"/>
<evidence type="ECO:0000313" key="6">
    <source>
        <dbReference type="EMBL" id="KTC69817.1"/>
    </source>
</evidence>
<keyword evidence="1" id="KW-0436">Ligase</keyword>
<dbReference type="Proteomes" id="UP000054735">
    <property type="component" value="Unassembled WGS sequence"/>
</dbReference>
<evidence type="ECO:0000256" key="4">
    <source>
        <dbReference type="PROSITE-ProRule" id="PRU00409"/>
    </source>
</evidence>
<dbReference type="GO" id="GO:0005524">
    <property type="term" value="F:ATP binding"/>
    <property type="evidence" value="ECO:0007669"/>
    <property type="project" value="UniProtKB-UniRule"/>
</dbReference>
<keyword evidence="8" id="KW-1185">Reference proteome</keyword>
<dbReference type="GO" id="GO:0046872">
    <property type="term" value="F:metal ion binding"/>
    <property type="evidence" value="ECO:0007669"/>
    <property type="project" value="InterPro"/>
</dbReference>
<gene>
    <name evidence="6" type="ORF">Lbir_1957</name>
    <name evidence="7" type="ORF">NCTC12437_03203</name>
</gene>
<dbReference type="GO" id="GO:0016874">
    <property type="term" value="F:ligase activity"/>
    <property type="evidence" value="ECO:0007669"/>
    <property type="project" value="UniProtKB-KW"/>
</dbReference>
<dbReference type="InterPro" id="IPR052032">
    <property type="entry name" value="ATP-dep_AA_Ligase"/>
</dbReference>
<dbReference type="EMBL" id="UGNW01000002">
    <property type="protein sequence ID" value="STX60911.1"/>
    <property type="molecule type" value="Genomic_DNA"/>
</dbReference>
<name>A0A378JZK0_9GAMM</name>
<evidence type="ECO:0000256" key="2">
    <source>
        <dbReference type="ARBA" id="ARBA00022741"/>
    </source>
</evidence>
<organism evidence="7 9">
    <name type="scientific">Legionella birminghamensis</name>
    <dbReference type="NCBI Taxonomy" id="28083"/>
    <lineage>
        <taxon>Bacteria</taxon>
        <taxon>Pseudomonadati</taxon>
        <taxon>Pseudomonadota</taxon>
        <taxon>Gammaproteobacteria</taxon>
        <taxon>Legionellales</taxon>
        <taxon>Legionellaceae</taxon>
        <taxon>Legionella</taxon>
    </lineage>
</organism>
<evidence type="ECO:0000313" key="8">
    <source>
        <dbReference type="Proteomes" id="UP000054735"/>
    </source>
</evidence>
<dbReference type="Gene3D" id="3.30.470.20">
    <property type="entry name" value="ATP-grasp fold, B domain"/>
    <property type="match status" value="1"/>
</dbReference>
<proteinExistence type="predicted"/>